<evidence type="ECO:0000256" key="1">
    <source>
        <dbReference type="SAM" id="MobiDB-lite"/>
    </source>
</evidence>
<organism evidence="2 3">
    <name type="scientific">Nephila pilipes</name>
    <name type="common">Giant wood spider</name>
    <name type="synonym">Nephila maculata</name>
    <dbReference type="NCBI Taxonomy" id="299642"/>
    <lineage>
        <taxon>Eukaryota</taxon>
        <taxon>Metazoa</taxon>
        <taxon>Ecdysozoa</taxon>
        <taxon>Arthropoda</taxon>
        <taxon>Chelicerata</taxon>
        <taxon>Arachnida</taxon>
        <taxon>Araneae</taxon>
        <taxon>Araneomorphae</taxon>
        <taxon>Entelegynae</taxon>
        <taxon>Araneoidea</taxon>
        <taxon>Nephilidae</taxon>
        <taxon>Nephila</taxon>
    </lineage>
</organism>
<comment type="caution">
    <text evidence="2">The sequence shown here is derived from an EMBL/GenBank/DDBJ whole genome shotgun (WGS) entry which is preliminary data.</text>
</comment>
<dbReference type="Proteomes" id="UP000887013">
    <property type="component" value="Unassembled WGS sequence"/>
</dbReference>
<name>A0A8X6NBA6_NEPPI</name>
<gene>
    <name evidence="2" type="ORF">NPIL_174701</name>
</gene>
<protein>
    <submittedName>
        <fullName evidence="2">Uncharacterized protein</fullName>
    </submittedName>
</protein>
<feature type="compositionally biased region" description="Basic and acidic residues" evidence="1">
    <location>
        <begin position="19"/>
        <end position="29"/>
    </location>
</feature>
<feature type="compositionally biased region" description="Basic and acidic residues" evidence="1">
    <location>
        <begin position="1"/>
        <end position="12"/>
    </location>
</feature>
<reference evidence="2" key="1">
    <citation type="submission" date="2020-08" db="EMBL/GenBank/DDBJ databases">
        <title>Multicomponent nature underlies the extraordinary mechanical properties of spider dragline silk.</title>
        <authorList>
            <person name="Kono N."/>
            <person name="Nakamura H."/>
            <person name="Mori M."/>
            <person name="Yoshida Y."/>
            <person name="Ohtoshi R."/>
            <person name="Malay A.D."/>
            <person name="Moran D.A.P."/>
            <person name="Tomita M."/>
            <person name="Numata K."/>
            <person name="Arakawa K."/>
        </authorList>
    </citation>
    <scope>NUCLEOTIDE SEQUENCE</scope>
</reference>
<accession>A0A8X6NBA6</accession>
<keyword evidence="3" id="KW-1185">Reference proteome</keyword>
<sequence>METAKESGKKIPENSTAVPEKEISFPQKDSKSTFQKAYKTFDLPNGDSSFGIKEFLLLKKEETTIIFHNKLETCKSMKVGKWLHCIDSKKTDTRGGIKNAEFKTPNNEVFQETDLVSIYNSMSEKIVKESEDFEDKDSG</sequence>
<proteinExistence type="predicted"/>
<dbReference type="AlphaFoldDB" id="A0A8X6NBA6"/>
<evidence type="ECO:0000313" key="2">
    <source>
        <dbReference type="EMBL" id="GFT05427.1"/>
    </source>
</evidence>
<dbReference type="EMBL" id="BMAW01102682">
    <property type="protein sequence ID" value="GFT05427.1"/>
    <property type="molecule type" value="Genomic_DNA"/>
</dbReference>
<feature type="region of interest" description="Disordered" evidence="1">
    <location>
        <begin position="1"/>
        <end position="29"/>
    </location>
</feature>
<evidence type="ECO:0000313" key="3">
    <source>
        <dbReference type="Proteomes" id="UP000887013"/>
    </source>
</evidence>